<organism evidence="2 3">
    <name type="scientific">Punica granatum</name>
    <name type="common">Pomegranate</name>
    <dbReference type="NCBI Taxonomy" id="22663"/>
    <lineage>
        <taxon>Eukaryota</taxon>
        <taxon>Viridiplantae</taxon>
        <taxon>Streptophyta</taxon>
        <taxon>Embryophyta</taxon>
        <taxon>Tracheophyta</taxon>
        <taxon>Spermatophyta</taxon>
        <taxon>Magnoliopsida</taxon>
        <taxon>eudicotyledons</taxon>
        <taxon>Gunneridae</taxon>
        <taxon>Pentapetalae</taxon>
        <taxon>rosids</taxon>
        <taxon>malvids</taxon>
        <taxon>Myrtales</taxon>
        <taxon>Lythraceae</taxon>
        <taxon>Punica</taxon>
    </lineage>
</organism>
<accession>A0A2I0KJ53</accession>
<dbReference type="PANTHER" id="PTHR33159:SF93">
    <property type="entry name" value="PROTEIN NOI4"/>
    <property type="match status" value="1"/>
</dbReference>
<dbReference type="PANTHER" id="PTHR33159">
    <property type="entry name" value="RPM1-INTERACTING PROTEIN 4 (RIN4) FAMILY PROTEIN"/>
    <property type="match status" value="1"/>
</dbReference>
<dbReference type="InterPro" id="IPR008700">
    <property type="entry name" value="TypeIII_avirulence_cleave"/>
</dbReference>
<evidence type="ECO:0000313" key="3">
    <source>
        <dbReference type="Proteomes" id="UP000233551"/>
    </source>
</evidence>
<dbReference type="GO" id="GO:0005886">
    <property type="term" value="C:plasma membrane"/>
    <property type="evidence" value="ECO:0007669"/>
    <property type="project" value="TreeGrafter"/>
</dbReference>
<protein>
    <recommendedName>
        <fullName evidence="1">RIN4 pathogenic type III effector avirulence factor Avr cleavage site domain-containing protein</fullName>
    </recommendedName>
</protein>
<dbReference type="InterPro" id="IPR040387">
    <property type="entry name" value="RIN4/NOI4"/>
</dbReference>
<dbReference type="Proteomes" id="UP000233551">
    <property type="component" value="Unassembled WGS sequence"/>
</dbReference>
<reference evidence="2 3" key="1">
    <citation type="submission" date="2017-11" db="EMBL/GenBank/DDBJ databases">
        <title>De-novo sequencing of pomegranate (Punica granatum L.) genome.</title>
        <authorList>
            <person name="Akparov Z."/>
            <person name="Amiraslanov A."/>
            <person name="Hajiyeva S."/>
            <person name="Abbasov M."/>
            <person name="Kaur K."/>
            <person name="Hamwieh A."/>
            <person name="Solovyev V."/>
            <person name="Salamov A."/>
            <person name="Braich B."/>
            <person name="Kosarev P."/>
            <person name="Mahmoud A."/>
            <person name="Hajiyev E."/>
            <person name="Babayeva S."/>
            <person name="Izzatullayeva V."/>
            <person name="Mammadov A."/>
            <person name="Mammadov A."/>
            <person name="Sharifova S."/>
            <person name="Ojaghi J."/>
            <person name="Eynullazada K."/>
            <person name="Bayramov B."/>
            <person name="Abdulazimova A."/>
            <person name="Shahmuradov I."/>
        </authorList>
    </citation>
    <scope>NUCLEOTIDE SEQUENCE [LARGE SCALE GENOMIC DNA]</scope>
    <source>
        <strain evidence="3">cv. AG2017</strain>
        <tissue evidence="2">Leaf</tissue>
    </source>
</reference>
<dbReference type="Pfam" id="PF05627">
    <property type="entry name" value="AvrRpt-cleavage"/>
    <property type="match status" value="1"/>
</dbReference>
<gene>
    <name evidence="2" type="ORF">CRG98_011258</name>
</gene>
<feature type="domain" description="RIN4 pathogenic type III effector avirulence factor Avr cleavage site" evidence="1">
    <location>
        <begin position="5"/>
        <end position="39"/>
    </location>
</feature>
<dbReference type="AlphaFoldDB" id="A0A2I0KJ53"/>
<name>A0A2I0KJ53_PUNGR</name>
<proteinExistence type="predicted"/>
<sequence>MATQEKGRPLPKFGEWDVNNPASAEGFTVIFTKARDEKKSNGAGPVGAGPPPSAAYHPPKPVQNYQDPAMKKWWCCF</sequence>
<keyword evidence="3" id="KW-1185">Reference proteome</keyword>
<dbReference type="GeneID" id="116214293"/>
<dbReference type="OrthoDB" id="1903947at2759"/>
<evidence type="ECO:0000259" key="1">
    <source>
        <dbReference type="Pfam" id="PF05627"/>
    </source>
</evidence>
<comment type="caution">
    <text evidence="2">The sequence shown here is derived from an EMBL/GenBank/DDBJ whole genome shotgun (WGS) entry which is preliminary data.</text>
</comment>
<dbReference type="EMBL" id="PGOL01000560">
    <property type="protein sequence ID" value="PKI68350.1"/>
    <property type="molecule type" value="Genomic_DNA"/>
</dbReference>
<dbReference type="STRING" id="22663.A0A2I0KJ53"/>
<evidence type="ECO:0000313" key="2">
    <source>
        <dbReference type="EMBL" id="PKI68350.1"/>
    </source>
</evidence>